<dbReference type="PANTHER" id="PTHR47563:SF1">
    <property type="entry name" value="PROTEIN FMP25, MITOCHONDRIAL"/>
    <property type="match status" value="1"/>
</dbReference>
<evidence type="ECO:0000256" key="1">
    <source>
        <dbReference type="PROSITE-ProRule" id="PRU00235"/>
    </source>
</evidence>
<reference evidence="3 4" key="2">
    <citation type="submission" date="2019-11" db="EMBL/GenBank/DDBJ databases">
        <authorList>
            <person name="Lu H."/>
        </authorList>
    </citation>
    <scope>NUCLEOTIDE SEQUENCE [LARGE SCALE GENOMIC DNA]</scope>
    <source>
        <strain evidence="3 4">FIM1</strain>
    </source>
</reference>
<evidence type="ECO:0000313" key="3">
    <source>
        <dbReference type="EMBL" id="QGN18022.1"/>
    </source>
</evidence>
<protein>
    <submittedName>
        <fullName evidence="3">Protein FMP25</fullName>
    </submittedName>
</protein>
<dbReference type="Gene3D" id="2.130.10.30">
    <property type="entry name" value="Regulator of chromosome condensation 1/beta-lactamase-inhibitor protein II"/>
    <property type="match status" value="1"/>
</dbReference>
<accession>A0ABX6F3R2</accession>
<proteinExistence type="predicted"/>
<name>A0ABX6F3R2_KLUMA</name>
<feature type="repeat" description="RCC1" evidence="1">
    <location>
        <begin position="533"/>
        <end position="590"/>
    </location>
</feature>
<keyword evidence="2" id="KW-0472">Membrane</keyword>
<dbReference type="PROSITE" id="PS50012">
    <property type="entry name" value="RCC1_3"/>
    <property type="match status" value="3"/>
</dbReference>
<evidence type="ECO:0000313" key="4">
    <source>
        <dbReference type="Proteomes" id="UP000422736"/>
    </source>
</evidence>
<dbReference type="PANTHER" id="PTHR47563">
    <property type="entry name" value="PROTEIN FMP25, MITOCHONDRIAL"/>
    <property type="match status" value="1"/>
</dbReference>
<feature type="repeat" description="RCC1" evidence="1">
    <location>
        <begin position="475"/>
        <end position="532"/>
    </location>
</feature>
<dbReference type="EMBL" id="CP015061">
    <property type="protein sequence ID" value="QGN18022.1"/>
    <property type="molecule type" value="Genomic_DNA"/>
</dbReference>
<dbReference type="Pfam" id="PF13540">
    <property type="entry name" value="RCC1_2"/>
    <property type="match status" value="2"/>
</dbReference>
<gene>
    <name evidence="3" type="primary">FMP25</name>
    <name evidence="3" type="ORF">FIM1_4338</name>
</gene>
<dbReference type="InterPro" id="IPR009091">
    <property type="entry name" value="RCC1/BLIP-II"/>
</dbReference>
<dbReference type="InterPro" id="IPR000408">
    <property type="entry name" value="Reg_chr_condens"/>
</dbReference>
<sequence>MIRFIGCSLPARVLRASYPKNNRLITVANFHSCIRLSKNEPKYDDAEIIGKRLTKDNYVGKRDKSEYRWDDKPNALAEKEYIDRMEKLAKIYAVFQGVLLLLGVGAAGTAYMMWPQIKGWWLSKDIRVSDDVIEKLKEKKERKKLEDIPVVPDETPDSSVPGLYYWGKQLDGDSNNSSVSKFPLRVPFFNDKALRDVALADTQKYGNLAIDKDGNLFQWDLNRCELILKDQNLVTVKISNDVAYALNKSGDILVIPLNDSQARLSRTSSSRSLLLPWKKYTKYSWKLDTKSAFHYPGERRVTYFDVGSNHLVLLSNAGKAYTCSTGVKTNPDERSKGQFGIPNFSQFDPYPTVNKLYEIELLNKGITGDHITSRYISKVACGDYHTLAIDSNGELFSFGLNTYGQLGQNISYDMEYVPFPKKVSTFSGHFDKQSFLKCVDIHCSGDTSYVVISSQDILQLFKRDRPLAMDEQSDITYFAFGNGIQGQLGNGHFKHSQSDPTKMKIINDFKDSNAKVADWYCGGQHTFVKLKNGEVMCWGSNDCGQLGNGKKIKYDKPKAIPKLIEPGEHYDSKNVSTLYDEKNKLVLSNKQEIRAGKHASCLFWKA</sequence>
<keyword evidence="4" id="KW-1185">Reference proteome</keyword>
<evidence type="ECO:0000256" key="2">
    <source>
        <dbReference type="SAM" id="Phobius"/>
    </source>
</evidence>
<feature type="repeat" description="RCC1" evidence="1">
    <location>
        <begin position="393"/>
        <end position="454"/>
    </location>
</feature>
<keyword evidence="2" id="KW-0812">Transmembrane</keyword>
<reference evidence="3 4" key="1">
    <citation type="submission" date="2016-03" db="EMBL/GenBank/DDBJ databases">
        <title>How can Kluyveromyces marxianus grow so fast - potential evolutionary course in Saccharomyces Complex revealed by comparative genomics.</title>
        <authorList>
            <person name="Mo W."/>
            <person name="Lu W."/>
            <person name="Yang X."/>
            <person name="Qi J."/>
            <person name="Lv H."/>
        </authorList>
    </citation>
    <scope>NUCLEOTIDE SEQUENCE [LARGE SCALE GENOMIC DNA]</scope>
    <source>
        <strain evidence="3 4">FIM1</strain>
    </source>
</reference>
<feature type="transmembrane region" description="Helical" evidence="2">
    <location>
        <begin position="91"/>
        <end position="114"/>
    </location>
</feature>
<dbReference type="InterPro" id="IPR053245">
    <property type="entry name" value="MitoProcess-Associated"/>
</dbReference>
<dbReference type="SUPFAM" id="SSF50985">
    <property type="entry name" value="RCC1/BLIP-II"/>
    <property type="match status" value="1"/>
</dbReference>
<keyword evidence="2" id="KW-1133">Transmembrane helix</keyword>
<dbReference type="PROSITE" id="PS00626">
    <property type="entry name" value="RCC1_2"/>
    <property type="match status" value="1"/>
</dbReference>
<organism evidence="3 4">
    <name type="scientific">Kluyveromyces marxianus</name>
    <name type="common">Yeast</name>
    <name type="synonym">Candida kefyr</name>
    <dbReference type="NCBI Taxonomy" id="4911"/>
    <lineage>
        <taxon>Eukaryota</taxon>
        <taxon>Fungi</taxon>
        <taxon>Dikarya</taxon>
        <taxon>Ascomycota</taxon>
        <taxon>Saccharomycotina</taxon>
        <taxon>Saccharomycetes</taxon>
        <taxon>Saccharomycetales</taxon>
        <taxon>Saccharomycetaceae</taxon>
        <taxon>Kluyveromyces</taxon>
    </lineage>
</organism>
<dbReference type="Proteomes" id="UP000422736">
    <property type="component" value="Chromosome 7"/>
</dbReference>